<keyword evidence="1" id="KW-0677">Repeat</keyword>
<dbReference type="Gene3D" id="3.40.50.300">
    <property type="entry name" value="P-loop containing nucleotide triphosphate hydrolases"/>
    <property type="match status" value="1"/>
</dbReference>
<reference evidence="4 5" key="1">
    <citation type="submission" date="2016-04" db="EMBL/GenBank/DDBJ databases">
        <title>A degradative enzymes factory behind the ericoid mycorrhizal symbiosis.</title>
        <authorList>
            <consortium name="DOE Joint Genome Institute"/>
            <person name="Martino E."/>
            <person name="Morin E."/>
            <person name="Grelet G."/>
            <person name="Kuo A."/>
            <person name="Kohler A."/>
            <person name="Daghino S."/>
            <person name="Barry K."/>
            <person name="Choi C."/>
            <person name="Cichocki N."/>
            <person name="Clum A."/>
            <person name="Copeland A."/>
            <person name="Hainaut M."/>
            <person name="Haridas S."/>
            <person name="Labutti K."/>
            <person name="Lindquist E."/>
            <person name="Lipzen A."/>
            <person name="Khouja H.-R."/>
            <person name="Murat C."/>
            <person name="Ohm R."/>
            <person name="Olson A."/>
            <person name="Spatafora J."/>
            <person name="Veneault-Fourrey C."/>
            <person name="Henrissat B."/>
            <person name="Grigoriev I."/>
            <person name="Martin F."/>
            <person name="Perotto S."/>
        </authorList>
    </citation>
    <scope>NUCLEOTIDE SEQUENCE [LARGE SCALE GENOMIC DNA]</scope>
    <source>
        <strain evidence="4 5">E</strain>
    </source>
</reference>
<gene>
    <name evidence="4" type="ORF">K444DRAFT_636673</name>
</gene>
<evidence type="ECO:0000313" key="5">
    <source>
        <dbReference type="Proteomes" id="UP000235371"/>
    </source>
</evidence>
<accession>A0A2J6SKR6</accession>
<evidence type="ECO:0000313" key="4">
    <source>
        <dbReference type="EMBL" id="PMD51368.1"/>
    </source>
</evidence>
<evidence type="ECO:0000259" key="3">
    <source>
        <dbReference type="Pfam" id="PF25053"/>
    </source>
</evidence>
<feature type="domain" description="Nephrocystin 3-like N-terminal" evidence="2">
    <location>
        <begin position="295"/>
        <end position="465"/>
    </location>
</feature>
<dbReference type="PANTHER" id="PTHR10039:SF5">
    <property type="entry name" value="NACHT DOMAIN-CONTAINING PROTEIN"/>
    <property type="match status" value="1"/>
</dbReference>
<sequence>MLDPLTALSLAGNVVQFLDFSARLVAKGNELYKSTDGASVGNAELEVIAKDLQDLNERLQKSTPSHNPNLTTLTTPDVALHKLSEQCSGVAGELIEVLDKLKVQGTSNRRWKSVRQALKGLLKKDEVDAIAQRLQYVRDELNLRILVSMRDTLDMQAIKQTEGFRNLDKVARHLVDRLEDDQSQLREDLEVNIERLSHGQDHTNELITREHERTRKTILATIYSGRGNQPFENLQGPPEGTEDLGQKREDAEIESFLLASLRFPTMENRFDEIEPAHRKTFEWIFLPPPQHSGWSDFPQWLSGGTGIYWINGKPASGKSTLMRFICDNSRTASLLNKWSQPKRLIRATHFFWNSGTVDQRSYQGLLRALLFDILRQARNLIRVVFPDEWAAHRGHPTRLILEPESWTLPRLIKAFEHLFQQASDDSRFCLFIDGLDEYDGDPFDIINLFTNISKLPNVKLCLSSRPIYEFVKAFRSRPTLRLQDLNFNDIKQYVDDELGANDLMRELHNTEPQEAPKLSLEIIDKADGIFLWVKLVVISLLRGLRNSDHVSDLQRRLRLLPPSLEDLFSHILGRLQPVYLEQSSRIFQIFATSQFENVHFTSLKLSFAEDPNVDSLLSSRTQPISEIEWAERVELVDIWLVTRCGGLIEANHPRGSHSPDRVLSYLHRTVRDFLELPQVWSRILDPTRESDFNPYGSLLQSCVFFLKFVLLPTEKRPRKHAEEILSLAYRAELKTRQAEVLLLDEFDRVMQRANGPSYFWGATKEYTIQDPQHNFLALAIGCGLYHYVAHKIESQPDVVRMKESGPMLRRYAVQKHYGLHGHHRLSSKIVELLLHNGSCPNQIYGGYSAWDIIQGRLESLTTRLSCTEGDHLRNVIKRDYEWPELLKATRIFLLNGAVINGRVYKILRGLESEFPDDAKELRAIAVAQEAQNNQALGDEYPTSSDAFCGKGGPYSTEDGKVDIAAHQLPQSRRRNWFRILCHLTTFTSLKSKSQVS</sequence>
<dbReference type="Pfam" id="PF25053">
    <property type="entry name" value="DUF7791"/>
    <property type="match status" value="1"/>
</dbReference>
<dbReference type="STRING" id="1095630.A0A2J6SKR6"/>
<dbReference type="PANTHER" id="PTHR10039">
    <property type="entry name" value="AMELOGENIN"/>
    <property type="match status" value="1"/>
</dbReference>
<evidence type="ECO:0000259" key="2">
    <source>
        <dbReference type="Pfam" id="PF24883"/>
    </source>
</evidence>
<dbReference type="AlphaFoldDB" id="A0A2J6SKR6"/>
<dbReference type="OrthoDB" id="443402at2759"/>
<keyword evidence="5" id="KW-1185">Reference proteome</keyword>
<evidence type="ECO:0000256" key="1">
    <source>
        <dbReference type="ARBA" id="ARBA00022737"/>
    </source>
</evidence>
<dbReference type="InterPro" id="IPR027417">
    <property type="entry name" value="P-loop_NTPase"/>
</dbReference>
<dbReference type="Pfam" id="PF24883">
    <property type="entry name" value="NPHP3_N"/>
    <property type="match status" value="1"/>
</dbReference>
<protein>
    <submittedName>
        <fullName evidence="4">Uncharacterized protein</fullName>
    </submittedName>
</protein>
<organism evidence="4 5">
    <name type="scientific">Hyaloscypha bicolor E</name>
    <dbReference type="NCBI Taxonomy" id="1095630"/>
    <lineage>
        <taxon>Eukaryota</taxon>
        <taxon>Fungi</taxon>
        <taxon>Dikarya</taxon>
        <taxon>Ascomycota</taxon>
        <taxon>Pezizomycotina</taxon>
        <taxon>Leotiomycetes</taxon>
        <taxon>Helotiales</taxon>
        <taxon>Hyaloscyphaceae</taxon>
        <taxon>Hyaloscypha</taxon>
        <taxon>Hyaloscypha bicolor</taxon>
    </lineage>
</organism>
<feature type="domain" description="DUF7791" evidence="3">
    <location>
        <begin position="575"/>
        <end position="708"/>
    </location>
</feature>
<dbReference type="RefSeq" id="XP_024728272.1">
    <property type="nucleotide sequence ID" value="XM_024884030.1"/>
</dbReference>
<dbReference type="InterPro" id="IPR056884">
    <property type="entry name" value="NPHP3-like_N"/>
</dbReference>
<dbReference type="GeneID" id="36592107"/>
<name>A0A2J6SKR6_9HELO</name>
<proteinExistence type="predicted"/>
<dbReference type="SUPFAM" id="SSF52540">
    <property type="entry name" value="P-loop containing nucleoside triphosphate hydrolases"/>
    <property type="match status" value="1"/>
</dbReference>
<dbReference type="Proteomes" id="UP000235371">
    <property type="component" value="Unassembled WGS sequence"/>
</dbReference>
<dbReference type="InterPro" id="IPR056693">
    <property type="entry name" value="DUF7791"/>
</dbReference>
<dbReference type="EMBL" id="KZ613912">
    <property type="protein sequence ID" value="PMD51368.1"/>
    <property type="molecule type" value="Genomic_DNA"/>
</dbReference>
<dbReference type="InParanoid" id="A0A2J6SKR6"/>